<keyword evidence="1" id="KW-1133">Transmembrane helix</keyword>
<feature type="transmembrane region" description="Helical" evidence="1">
    <location>
        <begin position="367"/>
        <end position="387"/>
    </location>
</feature>
<feature type="transmembrane region" description="Helical" evidence="1">
    <location>
        <begin position="99"/>
        <end position="119"/>
    </location>
</feature>
<dbReference type="AlphaFoldDB" id="A0A0P9D3R4"/>
<dbReference type="EMBL" id="LJCR01000191">
    <property type="protein sequence ID" value="KPV53724.1"/>
    <property type="molecule type" value="Genomic_DNA"/>
</dbReference>
<organism evidence="2 3">
    <name type="scientific">Kouleothrix aurantiaca</name>
    <dbReference type="NCBI Taxonomy" id="186479"/>
    <lineage>
        <taxon>Bacteria</taxon>
        <taxon>Bacillati</taxon>
        <taxon>Chloroflexota</taxon>
        <taxon>Chloroflexia</taxon>
        <taxon>Chloroflexales</taxon>
        <taxon>Roseiflexineae</taxon>
        <taxon>Roseiflexaceae</taxon>
        <taxon>Kouleothrix</taxon>
    </lineage>
</organism>
<feature type="transmembrane region" description="Helical" evidence="1">
    <location>
        <begin position="131"/>
        <end position="149"/>
    </location>
</feature>
<sequence>MKRLYTSLIIRAAGLVVLFGLLYVALFPHRASACDTFDVGCPVDVGIYSLIVGVSEGLWAWNRSMLYLARLIEGLRVWLIGDVLGTALDATIAGIKFPFWIAVGIAWIVFTVSFLLQAVVRLDWVDLRKGIRNAIFAVILFQIGSQAMAGMEQIRIMVGQGFQSIGATSVSNATTQLGFYVGSATSRGDTIEQPHSIYDGADTCPGVDLTRTNTQSMFMNDYLANFLFADAHDIHCPSGAGPALPDNFVNTFQIDTNQISNEDADARARRTILARMGLSRQAQAVLPTVGAVLEQVMHLTFALALASLWFGLVISMMFSLFLPTEGMFKAQIDGMLATLKASWLATFWVGIGLSLVAMAAATGNALAVNGISIGMFVVYIFQIRGAILTLRAAMVSTSATLGQAPAAVGGLARGFGNLAKDGAIIGAAAATGNTGELVEAGLQQMRRRLAFSTSGNLIAQAGERLLLNKAMGPV</sequence>
<evidence type="ECO:0000313" key="3">
    <source>
        <dbReference type="Proteomes" id="UP000050509"/>
    </source>
</evidence>
<gene>
    <name evidence="2" type="ORF">SE17_07950</name>
</gene>
<feature type="transmembrane region" description="Helical" evidence="1">
    <location>
        <begin position="43"/>
        <end position="62"/>
    </location>
</feature>
<feature type="transmembrane region" description="Helical" evidence="1">
    <location>
        <begin position="296"/>
        <end position="322"/>
    </location>
</feature>
<feature type="transmembrane region" description="Helical" evidence="1">
    <location>
        <begin position="343"/>
        <end position="361"/>
    </location>
</feature>
<reference evidence="2 3" key="1">
    <citation type="submission" date="2015-09" db="EMBL/GenBank/DDBJ databases">
        <title>Draft genome sequence of Kouleothrix aurantiaca JCM 19913.</title>
        <authorList>
            <person name="Hemp J."/>
        </authorList>
    </citation>
    <scope>NUCLEOTIDE SEQUENCE [LARGE SCALE GENOMIC DNA]</scope>
    <source>
        <strain evidence="2 3">COM-B</strain>
    </source>
</reference>
<protein>
    <submittedName>
        <fullName evidence="2">Uncharacterized protein</fullName>
    </submittedName>
</protein>
<comment type="caution">
    <text evidence="2">The sequence shown here is derived from an EMBL/GenBank/DDBJ whole genome shotgun (WGS) entry which is preliminary data.</text>
</comment>
<keyword evidence="3" id="KW-1185">Reference proteome</keyword>
<keyword evidence="1" id="KW-0812">Transmembrane</keyword>
<feature type="transmembrane region" description="Helical" evidence="1">
    <location>
        <begin position="74"/>
        <end position="93"/>
    </location>
</feature>
<proteinExistence type="predicted"/>
<dbReference type="Proteomes" id="UP000050509">
    <property type="component" value="Unassembled WGS sequence"/>
</dbReference>
<keyword evidence="1" id="KW-0472">Membrane</keyword>
<evidence type="ECO:0000256" key="1">
    <source>
        <dbReference type="SAM" id="Phobius"/>
    </source>
</evidence>
<name>A0A0P9D3R4_9CHLR</name>
<evidence type="ECO:0000313" key="2">
    <source>
        <dbReference type="EMBL" id="KPV53724.1"/>
    </source>
</evidence>
<accession>A0A0P9D3R4</accession>